<reference evidence="1" key="1">
    <citation type="submission" date="2014-09" db="EMBL/GenBank/DDBJ databases">
        <authorList>
            <person name="Magalhaes I.L.F."/>
            <person name="Oliveira U."/>
            <person name="Santos F.R."/>
            <person name="Vidigal T.H.D.A."/>
            <person name="Brescovit A.D."/>
            <person name="Santos A.J."/>
        </authorList>
    </citation>
    <scope>NUCLEOTIDE SEQUENCE</scope>
    <source>
        <tissue evidence="1">Shoot tissue taken approximately 20 cm above the soil surface</tissue>
    </source>
</reference>
<dbReference type="AlphaFoldDB" id="A0A0A9ETB6"/>
<organism evidence="1">
    <name type="scientific">Arundo donax</name>
    <name type="common">Giant reed</name>
    <name type="synonym">Donax arundinaceus</name>
    <dbReference type="NCBI Taxonomy" id="35708"/>
    <lineage>
        <taxon>Eukaryota</taxon>
        <taxon>Viridiplantae</taxon>
        <taxon>Streptophyta</taxon>
        <taxon>Embryophyta</taxon>
        <taxon>Tracheophyta</taxon>
        <taxon>Spermatophyta</taxon>
        <taxon>Magnoliopsida</taxon>
        <taxon>Liliopsida</taxon>
        <taxon>Poales</taxon>
        <taxon>Poaceae</taxon>
        <taxon>PACMAD clade</taxon>
        <taxon>Arundinoideae</taxon>
        <taxon>Arundineae</taxon>
        <taxon>Arundo</taxon>
    </lineage>
</organism>
<protein>
    <submittedName>
        <fullName evidence="1">Uncharacterized protein</fullName>
    </submittedName>
</protein>
<dbReference type="EMBL" id="GBRH01194544">
    <property type="protein sequence ID" value="JAE03352.1"/>
    <property type="molecule type" value="Transcribed_RNA"/>
</dbReference>
<proteinExistence type="predicted"/>
<sequence length="54" mass="6549">MSEECPNSTRHTIFGLHGFSQLHSLNFHLWFQHEIYSIDQFLQTKLINWNRCRS</sequence>
<evidence type="ECO:0000313" key="1">
    <source>
        <dbReference type="EMBL" id="JAE03352.1"/>
    </source>
</evidence>
<accession>A0A0A9ETB6</accession>
<name>A0A0A9ETB6_ARUDO</name>
<reference evidence="1" key="2">
    <citation type="journal article" date="2015" name="Data Brief">
        <title>Shoot transcriptome of the giant reed, Arundo donax.</title>
        <authorList>
            <person name="Barrero R.A."/>
            <person name="Guerrero F.D."/>
            <person name="Moolhuijzen P."/>
            <person name="Goolsby J.A."/>
            <person name="Tidwell J."/>
            <person name="Bellgard S.E."/>
            <person name="Bellgard M.I."/>
        </authorList>
    </citation>
    <scope>NUCLEOTIDE SEQUENCE</scope>
    <source>
        <tissue evidence="1">Shoot tissue taken approximately 20 cm above the soil surface</tissue>
    </source>
</reference>